<dbReference type="AlphaFoldDB" id="A0A2S4RW55"/>
<evidence type="ECO:0000313" key="1">
    <source>
        <dbReference type="EMBL" id="POU64588.1"/>
    </source>
</evidence>
<comment type="caution">
    <text evidence="1">The sequence shown here is derived from an EMBL/GenBank/DDBJ whole genome shotgun (WGS) entry which is preliminary data.</text>
</comment>
<gene>
    <name evidence="1" type="ORF">C3430_15540</name>
</gene>
<name>A0A2S4RW55_CITAM</name>
<proteinExistence type="predicted"/>
<protein>
    <submittedName>
        <fullName evidence="1">Uncharacterized protein</fullName>
    </submittedName>
</protein>
<evidence type="ECO:0000313" key="2">
    <source>
        <dbReference type="Proteomes" id="UP000237003"/>
    </source>
</evidence>
<accession>A0A2S4RW55</accession>
<sequence>MRTIPFVFHTASLLAASTHPCSHTYLCSWGLADLSPQCNLKSIGSIKMANRREKGKGKF</sequence>
<dbReference type="Proteomes" id="UP000237003">
    <property type="component" value="Unassembled WGS sequence"/>
</dbReference>
<reference evidence="1 2" key="1">
    <citation type="submission" date="2018-01" db="EMBL/GenBank/DDBJ databases">
        <title>Complete genome sequences of 14 Citrobacter spp. isolated from plant in Canada.</title>
        <authorList>
            <person name="Bhandare S.G."/>
            <person name="Colavecchio A."/>
            <person name="Jeukens J."/>
            <person name="Emond-Rheault J.-G."/>
            <person name="Freschi L."/>
            <person name="Hamel J."/>
            <person name="Kukavica-Ibrulj I."/>
            <person name="Levesque R."/>
            <person name="Goodridge L."/>
        </authorList>
    </citation>
    <scope>NUCLEOTIDE SEQUENCE [LARGE SCALE GENOMIC DNA]</scope>
    <source>
        <strain evidence="1 2">S1285</strain>
    </source>
</reference>
<organism evidence="1 2">
    <name type="scientific">Citrobacter amalonaticus</name>
    <dbReference type="NCBI Taxonomy" id="35703"/>
    <lineage>
        <taxon>Bacteria</taxon>
        <taxon>Pseudomonadati</taxon>
        <taxon>Pseudomonadota</taxon>
        <taxon>Gammaproteobacteria</taxon>
        <taxon>Enterobacterales</taxon>
        <taxon>Enterobacteriaceae</taxon>
        <taxon>Citrobacter</taxon>
    </lineage>
</organism>
<dbReference type="EMBL" id="PQLX01000005">
    <property type="protein sequence ID" value="POU64588.1"/>
    <property type="molecule type" value="Genomic_DNA"/>
</dbReference>